<dbReference type="InterPro" id="IPR016205">
    <property type="entry name" value="Glycerol_DH"/>
</dbReference>
<dbReference type="InterPro" id="IPR018211">
    <property type="entry name" value="ADH_Fe_CS"/>
</dbReference>
<sequence>MSVEFHLPSHYIRGANVARQLVEYCQRLGPRTMVIGGHKALQALEEHIGVIESTRYHWFGGECSVTQIERLKAHAREQQAQVIVAVGGGKAMDTGKAVADELQLPIITIPTIVATCAALTPLSVRYLDSGHFLDIYHLSKAPDVVLVDTTLLAHSPLRWLAAGLGDTLAKWYEYRSLKHSETNLIGHQQLTAFNSRLCYDLIERFGAKACQALEQGHSSEALEQVCDAIILNAGMTATMASGVHSSAAHALYNGFTVDDEVREFGHGLLVGYGNLVLLALEGRSDEQLLDAIRLAQACYVPISLAQIKANWQAEQLQAVFDMAVATPDMHQLPFSVSCEQLAEACQRVDALSECVAGESR</sequence>
<feature type="domain" description="Alcohol dehydrogenase iron-type/glycerol dehydrogenase GldA" evidence="4">
    <location>
        <begin position="8"/>
        <end position="149"/>
    </location>
</feature>
<keyword evidence="6" id="KW-1185">Reference proteome</keyword>
<gene>
    <name evidence="5" type="ORF">ABUE30_14395</name>
</gene>
<proteinExistence type="inferred from homology"/>
<dbReference type="Gene3D" id="3.40.50.1970">
    <property type="match status" value="1"/>
</dbReference>
<accession>A0ABW9GAF6</accession>
<comment type="similarity">
    <text evidence="1">Belongs to the iron-containing alcohol dehydrogenase family.</text>
</comment>
<evidence type="ECO:0000313" key="6">
    <source>
        <dbReference type="Proteomes" id="UP001629953"/>
    </source>
</evidence>
<dbReference type="CDD" id="cd08550">
    <property type="entry name" value="GlyDH-like"/>
    <property type="match status" value="1"/>
</dbReference>
<organism evidence="5 6">
    <name type="scientific">Celerinatantimonas yamalensis</name>
    <dbReference type="NCBI Taxonomy" id="559956"/>
    <lineage>
        <taxon>Bacteria</taxon>
        <taxon>Pseudomonadati</taxon>
        <taxon>Pseudomonadota</taxon>
        <taxon>Gammaproteobacteria</taxon>
        <taxon>Celerinatantimonadaceae</taxon>
        <taxon>Celerinatantimonas</taxon>
    </lineage>
</organism>
<comment type="caution">
    <text evidence="5">The sequence shown here is derived from an EMBL/GenBank/DDBJ whole genome shotgun (WGS) entry which is preliminary data.</text>
</comment>
<dbReference type="InterPro" id="IPR001670">
    <property type="entry name" value="ADH_Fe/GldA"/>
</dbReference>
<dbReference type="SUPFAM" id="SSF56796">
    <property type="entry name" value="Dehydroquinate synthase-like"/>
    <property type="match status" value="1"/>
</dbReference>
<keyword evidence="2" id="KW-0479">Metal-binding</keyword>
<evidence type="ECO:0000313" key="5">
    <source>
        <dbReference type="EMBL" id="MFM2486235.1"/>
    </source>
</evidence>
<evidence type="ECO:0000256" key="2">
    <source>
        <dbReference type="ARBA" id="ARBA00022723"/>
    </source>
</evidence>
<dbReference type="Pfam" id="PF00465">
    <property type="entry name" value="Fe-ADH"/>
    <property type="match status" value="1"/>
</dbReference>
<evidence type="ECO:0000256" key="1">
    <source>
        <dbReference type="ARBA" id="ARBA00007358"/>
    </source>
</evidence>
<dbReference type="PROSITE" id="PS00913">
    <property type="entry name" value="ADH_IRON_1"/>
    <property type="match status" value="1"/>
</dbReference>
<name>A0ABW9GAF6_9GAMM</name>
<dbReference type="RefSeq" id="WP_408624520.1">
    <property type="nucleotide sequence ID" value="NZ_JBEQCT010000007.1"/>
</dbReference>
<dbReference type="PIRSF" id="PIRSF000112">
    <property type="entry name" value="Glycerol_dehydrogenase"/>
    <property type="match status" value="1"/>
</dbReference>
<keyword evidence="3" id="KW-0560">Oxidoreductase</keyword>
<dbReference type="PANTHER" id="PTHR43616:SF3">
    <property type="entry name" value="HYDROXYCARBOXYLATE DEHYDROGENASE A"/>
    <property type="match status" value="1"/>
</dbReference>
<protein>
    <submittedName>
        <fullName evidence="5">Iron-containing alcohol dehydrogenase family protein</fullName>
    </submittedName>
</protein>
<dbReference type="Gene3D" id="1.20.1090.10">
    <property type="entry name" value="Dehydroquinate synthase-like - alpha domain"/>
    <property type="match status" value="1"/>
</dbReference>
<evidence type="ECO:0000259" key="4">
    <source>
        <dbReference type="Pfam" id="PF00465"/>
    </source>
</evidence>
<dbReference type="Proteomes" id="UP001629953">
    <property type="component" value="Unassembled WGS sequence"/>
</dbReference>
<dbReference type="PANTHER" id="PTHR43616">
    <property type="entry name" value="GLYCEROL DEHYDROGENASE"/>
    <property type="match status" value="1"/>
</dbReference>
<dbReference type="EMBL" id="JBEQCT010000007">
    <property type="protein sequence ID" value="MFM2486235.1"/>
    <property type="molecule type" value="Genomic_DNA"/>
</dbReference>
<reference evidence="5 6" key="1">
    <citation type="journal article" date="2013" name="Int. J. Syst. Evol. Microbiol.">
        <title>Celerinatantimonas yamalensis sp. nov., a cold-adapted diazotrophic bacterium from a cold permafrost brine.</title>
        <authorList>
            <person name="Shcherbakova V."/>
            <person name="Chuvilskaya N."/>
            <person name="Rivkina E."/>
            <person name="Demidov N."/>
            <person name="Uchaeva V."/>
            <person name="Suetin S."/>
            <person name="Suzina N."/>
            <person name="Gilichinsky D."/>
        </authorList>
    </citation>
    <scope>NUCLEOTIDE SEQUENCE [LARGE SCALE GENOMIC DNA]</scope>
    <source>
        <strain evidence="5 6">C7</strain>
    </source>
</reference>
<evidence type="ECO:0000256" key="3">
    <source>
        <dbReference type="ARBA" id="ARBA00023002"/>
    </source>
</evidence>